<comment type="caution">
    <text evidence="6">The sequence shown here is derived from an EMBL/GenBank/DDBJ whole genome shotgun (WGS) entry which is preliminary data.</text>
</comment>
<comment type="similarity">
    <text evidence="1 5">Belongs to the 5-formyltetrahydrofolate cyclo-ligase family.</text>
</comment>
<feature type="binding site" evidence="4">
    <location>
        <position position="93"/>
    </location>
    <ligand>
        <name>substrate</name>
    </ligand>
</feature>
<dbReference type="Gene3D" id="3.40.50.10420">
    <property type="entry name" value="NagB/RpiA/CoA transferase-like"/>
    <property type="match status" value="1"/>
</dbReference>
<comment type="catalytic activity">
    <reaction evidence="5">
        <text>(6S)-5-formyl-5,6,7,8-tetrahydrofolate + ATP = (6R)-5,10-methenyltetrahydrofolate + ADP + phosphate</text>
        <dbReference type="Rhea" id="RHEA:10488"/>
        <dbReference type="ChEBI" id="CHEBI:30616"/>
        <dbReference type="ChEBI" id="CHEBI:43474"/>
        <dbReference type="ChEBI" id="CHEBI:57455"/>
        <dbReference type="ChEBI" id="CHEBI:57457"/>
        <dbReference type="ChEBI" id="CHEBI:456216"/>
        <dbReference type="EC" id="6.3.3.2"/>
    </reaction>
</comment>
<evidence type="ECO:0000256" key="2">
    <source>
        <dbReference type="ARBA" id="ARBA00022741"/>
    </source>
</evidence>
<organism evidence="6 7">
    <name type="scientific">Sneathiella chungangensis</name>
    <dbReference type="NCBI Taxonomy" id="1418234"/>
    <lineage>
        <taxon>Bacteria</taxon>
        <taxon>Pseudomonadati</taxon>
        <taxon>Pseudomonadota</taxon>
        <taxon>Alphaproteobacteria</taxon>
        <taxon>Sneathiellales</taxon>
        <taxon>Sneathiellaceae</taxon>
        <taxon>Sneathiella</taxon>
    </lineage>
</organism>
<dbReference type="Proteomes" id="UP000445696">
    <property type="component" value="Unassembled WGS sequence"/>
</dbReference>
<keyword evidence="5" id="KW-0460">Magnesium</keyword>
<gene>
    <name evidence="6" type="ORF">GQF03_10575</name>
</gene>
<dbReference type="GO" id="GO:0009396">
    <property type="term" value="P:folic acid-containing compound biosynthetic process"/>
    <property type="evidence" value="ECO:0007669"/>
    <property type="project" value="TreeGrafter"/>
</dbReference>
<dbReference type="GO" id="GO:0030272">
    <property type="term" value="F:5-formyltetrahydrofolate cyclo-ligase activity"/>
    <property type="evidence" value="ECO:0007669"/>
    <property type="project" value="UniProtKB-EC"/>
</dbReference>
<evidence type="ECO:0000313" key="6">
    <source>
        <dbReference type="EMBL" id="MZR22774.1"/>
    </source>
</evidence>
<dbReference type="GO" id="GO:0005524">
    <property type="term" value="F:ATP binding"/>
    <property type="evidence" value="ECO:0007669"/>
    <property type="project" value="UniProtKB-KW"/>
</dbReference>
<dbReference type="GO" id="GO:0046872">
    <property type="term" value="F:metal ion binding"/>
    <property type="evidence" value="ECO:0007669"/>
    <property type="project" value="UniProtKB-KW"/>
</dbReference>
<dbReference type="GO" id="GO:0035999">
    <property type="term" value="P:tetrahydrofolate interconversion"/>
    <property type="evidence" value="ECO:0007669"/>
    <property type="project" value="TreeGrafter"/>
</dbReference>
<dbReference type="InterPro" id="IPR037171">
    <property type="entry name" value="NagB/RpiA_transferase-like"/>
</dbReference>
<dbReference type="SUPFAM" id="SSF100950">
    <property type="entry name" value="NagB/RpiA/CoA transferase-like"/>
    <property type="match status" value="1"/>
</dbReference>
<dbReference type="InterPro" id="IPR002698">
    <property type="entry name" value="FTHF_cligase"/>
</dbReference>
<protein>
    <recommendedName>
        <fullName evidence="5">5-formyltetrahydrofolate cyclo-ligase</fullName>
        <ecNumber evidence="5">6.3.3.2</ecNumber>
    </recommendedName>
</protein>
<comment type="cofactor">
    <cofactor evidence="5">
        <name>Mg(2+)</name>
        <dbReference type="ChEBI" id="CHEBI:18420"/>
    </cofactor>
</comment>
<keyword evidence="6" id="KW-0436">Ligase</keyword>
<dbReference type="EMBL" id="WTVA01000004">
    <property type="protein sequence ID" value="MZR22774.1"/>
    <property type="molecule type" value="Genomic_DNA"/>
</dbReference>
<name>A0A845MIG0_9PROT</name>
<evidence type="ECO:0000313" key="7">
    <source>
        <dbReference type="Proteomes" id="UP000445696"/>
    </source>
</evidence>
<dbReference type="PANTHER" id="PTHR23407:SF1">
    <property type="entry name" value="5-FORMYLTETRAHYDROFOLATE CYCLO-LIGASE"/>
    <property type="match status" value="1"/>
</dbReference>
<dbReference type="RefSeq" id="WP_161339236.1">
    <property type="nucleotide sequence ID" value="NZ_JBHSDG010000004.1"/>
</dbReference>
<dbReference type="NCBIfam" id="TIGR02727">
    <property type="entry name" value="MTHFS_bact"/>
    <property type="match status" value="1"/>
</dbReference>
<dbReference type="PIRSF" id="PIRSF006806">
    <property type="entry name" value="FTHF_cligase"/>
    <property type="match status" value="1"/>
</dbReference>
<evidence type="ECO:0000256" key="4">
    <source>
        <dbReference type="PIRSR" id="PIRSR006806-1"/>
    </source>
</evidence>
<dbReference type="InterPro" id="IPR024185">
    <property type="entry name" value="FTHF_cligase-like_sf"/>
</dbReference>
<sequence>MKFTDTGTGFSSPPCFAHELELSGDGFSMVDLQTAIEVERWRKAKRAELIAARLNLSDDDRRSHAGRVVNQLEQAIEDKENLVIGVYWPIKGEVDLRHWMHGVVGRGGRIALPVVVEPRQPLKFHAWTPGSRMKLGAWNIPIPAQNKEVKPDIVIAPLVGFDSDCHRLGYGDGFYDRTLMSLPTRPKVIGVGHSSGALTTIFPQPHDIPMDSIVTGE</sequence>
<dbReference type="Pfam" id="PF01812">
    <property type="entry name" value="5-FTHF_cyc-lig"/>
    <property type="match status" value="1"/>
</dbReference>
<feature type="binding site" evidence="4">
    <location>
        <begin position="167"/>
        <end position="175"/>
    </location>
    <ligand>
        <name>ATP</name>
        <dbReference type="ChEBI" id="CHEBI:30616"/>
    </ligand>
</feature>
<dbReference type="OrthoDB" id="9801938at2"/>
<evidence type="ECO:0000256" key="5">
    <source>
        <dbReference type="RuleBase" id="RU361279"/>
    </source>
</evidence>
<dbReference type="EC" id="6.3.3.2" evidence="5"/>
<keyword evidence="3 4" id="KW-0067">ATP-binding</keyword>
<evidence type="ECO:0000256" key="1">
    <source>
        <dbReference type="ARBA" id="ARBA00010638"/>
    </source>
</evidence>
<accession>A0A845MIG0</accession>
<keyword evidence="5" id="KW-0479">Metal-binding</keyword>
<evidence type="ECO:0000256" key="3">
    <source>
        <dbReference type="ARBA" id="ARBA00022840"/>
    </source>
</evidence>
<proteinExistence type="inferred from homology"/>
<keyword evidence="7" id="KW-1185">Reference proteome</keyword>
<dbReference type="AlphaFoldDB" id="A0A845MIG0"/>
<dbReference type="PANTHER" id="PTHR23407">
    <property type="entry name" value="ATPASE INHIBITOR/5-FORMYLTETRAHYDROFOLATE CYCLO-LIGASE"/>
    <property type="match status" value="1"/>
</dbReference>
<keyword evidence="2 4" id="KW-0547">Nucleotide-binding</keyword>
<reference evidence="6 7" key="1">
    <citation type="journal article" date="2014" name="Int. J. Syst. Evol. Microbiol.">
        <title>Sneathiella chungangensis sp. nov., isolated from a marine sand, and emended description of the genus Sneathiella.</title>
        <authorList>
            <person name="Siamphan C."/>
            <person name="Kim H."/>
            <person name="Lee J.S."/>
            <person name="Kim W."/>
        </authorList>
    </citation>
    <scope>NUCLEOTIDE SEQUENCE [LARGE SCALE GENOMIC DNA]</scope>
    <source>
        <strain evidence="6 7">KCTC 32476</strain>
    </source>
</reference>